<dbReference type="AlphaFoldDB" id="A0A0D2MF93"/>
<evidence type="ECO:0000313" key="1">
    <source>
        <dbReference type="EMBL" id="KJA22238.1"/>
    </source>
</evidence>
<evidence type="ECO:0000313" key="2">
    <source>
        <dbReference type="Proteomes" id="UP000054270"/>
    </source>
</evidence>
<reference evidence="2" key="1">
    <citation type="submission" date="2014-04" db="EMBL/GenBank/DDBJ databases">
        <title>Evolutionary Origins and Diversification of the Mycorrhizal Mutualists.</title>
        <authorList>
            <consortium name="DOE Joint Genome Institute"/>
            <consortium name="Mycorrhizal Genomics Consortium"/>
            <person name="Kohler A."/>
            <person name="Kuo A."/>
            <person name="Nagy L.G."/>
            <person name="Floudas D."/>
            <person name="Copeland A."/>
            <person name="Barry K.W."/>
            <person name="Cichocki N."/>
            <person name="Veneault-Fourrey C."/>
            <person name="LaButti K."/>
            <person name="Lindquist E.A."/>
            <person name="Lipzen A."/>
            <person name="Lundell T."/>
            <person name="Morin E."/>
            <person name="Murat C."/>
            <person name="Riley R."/>
            <person name="Ohm R."/>
            <person name="Sun H."/>
            <person name="Tunlid A."/>
            <person name="Henrissat B."/>
            <person name="Grigoriev I.V."/>
            <person name="Hibbett D.S."/>
            <person name="Martin F."/>
        </authorList>
    </citation>
    <scope>NUCLEOTIDE SEQUENCE [LARGE SCALE GENOMIC DNA]</scope>
    <source>
        <strain evidence="2">FD-334 SS-4</strain>
    </source>
</reference>
<gene>
    <name evidence="1" type="ORF">HYPSUDRAFT_41131</name>
</gene>
<protein>
    <submittedName>
        <fullName evidence="1">Uncharacterized protein</fullName>
    </submittedName>
</protein>
<dbReference type="Proteomes" id="UP000054270">
    <property type="component" value="Unassembled WGS sequence"/>
</dbReference>
<proteinExistence type="predicted"/>
<accession>A0A0D2MF93</accession>
<organism evidence="1 2">
    <name type="scientific">Hypholoma sublateritium (strain FD-334 SS-4)</name>
    <dbReference type="NCBI Taxonomy" id="945553"/>
    <lineage>
        <taxon>Eukaryota</taxon>
        <taxon>Fungi</taxon>
        <taxon>Dikarya</taxon>
        <taxon>Basidiomycota</taxon>
        <taxon>Agaricomycotina</taxon>
        <taxon>Agaricomycetes</taxon>
        <taxon>Agaricomycetidae</taxon>
        <taxon>Agaricales</taxon>
        <taxon>Agaricineae</taxon>
        <taxon>Strophariaceae</taxon>
        <taxon>Hypholoma</taxon>
    </lineage>
</organism>
<name>A0A0D2MF93_HYPSF</name>
<keyword evidence="2" id="KW-1185">Reference proteome</keyword>
<sequence length="106" mass="11458">MLGRCYVSVVVGTFPFVSCIALNFEGNRSFQATAARQPALPPAGGVPQNSAGFHNAEEIGAWIALDAPQCAASPQRHVRGFWSQLRCRSNLLRPVYATAHCVFLVL</sequence>
<dbReference type="EMBL" id="KN817551">
    <property type="protein sequence ID" value="KJA22238.1"/>
    <property type="molecule type" value="Genomic_DNA"/>
</dbReference>